<keyword evidence="1" id="KW-0472">Membrane</keyword>
<dbReference type="Proteomes" id="UP000192596">
    <property type="component" value="Unassembled WGS sequence"/>
</dbReference>
<evidence type="ECO:0000313" key="2">
    <source>
        <dbReference type="EMBL" id="OQO09621.1"/>
    </source>
</evidence>
<protein>
    <submittedName>
        <fullName evidence="2">Uncharacterized protein</fullName>
    </submittedName>
</protein>
<sequence>MAPSQISSMRHAANSSILCWLPVETDDGLVYIDIQDARPAGTLVAPSVLDLEVYEPGDAAGIAWIYFKGDYWNGPSPGHPVDAPFKADTLFSVALVRDNDTTTTIRELSLAPTNDTLFWKGFGPAHESNGHLISLQRFPSDCRYRYAAAMLYVWEVPKDLDDAVFRLKLSTDVPPTTQYSGRLQISGNISTFPLKEDVSIANSIWGACEPALLCVIVLTLALGLWITLRGRGKSGRLVLES</sequence>
<dbReference type="AlphaFoldDB" id="A0A1V8TED0"/>
<name>A0A1V8TED0_9PEZI</name>
<reference evidence="3" key="1">
    <citation type="submission" date="2017-03" db="EMBL/GenBank/DDBJ databases">
        <title>Genomes of endolithic fungi from Antarctica.</title>
        <authorList>
            <person name="Coleine C."/>
            <person name="Masonjones S."/>
            <person name="Stajich J.E."/>
        </authorList>
    </citation>
    <scope>NUCLEOTIDE SEQUENCE [LARGE SCALE GENOMIC DNA]</scope>
    <source>
        <strain evidence="3">CCFEE 5527</strain>
    </source>
</reference>
<keyword evidence="3" id="KW-1185">Reference proteome</keyword>
<accession>A0A1V8TED0</accession>
<evidence type="ECO:0000313" key="3">
    <source>
        <dbReference type="Proteomes" id="UP000192596"/>
    </source>
</evidence>
<comment type="caution">
    <text evidence="2">The sequence shown here is derived from an EMBL/GenBank/DDBJ whole genome shotgun (WGS) entry which is preliminary data.</text>
</comment>
<proteinExistence type="predicted"/>
<keyword evidence="1" id="KW-1133">Transmembrane helix</keyword>
<gene>
    <name evidence="2" type="ORF">B0A48_05023</name>
</gene>
<dbReference type="InParanoid" id="A0A1V8TED0"/>
<dbReference type="EMBL" id="NAJO01000010">
    <property type="protein sequence ID" value="OQO09621.1"/>
    <property type="molecule type" value="Genomic_DNA"/>
</dbReference>
<feature type="transmembrane region" description="Helical" evidence="1">
    <location>
        <begin position="210"/>
        <end position="228"/>
    </location>
</feature>
<evidence type="ECO:0000256" key="1">
    <source>
        <dbReference type="SAM" id="Phobius"/>
    </source>
</evidence>
<keyword evidence="1" id="KW-0812">Transmembrane</keyword>
<organism evidence="2 3">
    <name type="scientific">Cryoendolithus antarcticus</name>
    <dbReference type="NCBI Taxonomy" id="1507870"/>
    <lineage>
        <taxon>Eukaryota</taxon>
        <taxon>Fungi</taxon>
        <taxon>Dikarya</taxon>
        <taxon>Ascomycota</taxon>
        <taxon>Pezizomycotina</taxon>
        <taxon>Dothideomycetes</taxon>
        <taxon>Dothideomycetidae</taxon>
        <taxon>Cladosporiales</taxon>
        <taxon>Cladosporiaceae</taxon>
        <taxon>Cryoendolithus</taxon>
    </lineage>
</organism>